<dbReference type="PANTHER" id="PTHR10492">
    <property type="match status" value="1"/>
</dbReference>
<comment type="similarity">
    <text evidence="1">Belongs to the helicase family.</text>
</comment>
<keyword evidence="1" id="KW-0067">ATP-binding</keyword>
<dbReference type="GO" id="GO:0005524">
    <property type="term" value="F:ATP binding"/>
    <property type="evidence" value="ECO:0007669"/>
    <property type="project" value="UniProtKB-KW"/>
</dbReference>
<dbReference type="Proteomes" id="UP000663832">
    <property type="component" value="Unassembled WGS sequence"/>
</dbReference>
<proteinExistence type="inferred from homology"/>
<keyword evidence="5" id="KW-1185">Reference proteome</keyword>
<comment type="cofactor">
    <cofactor evidence="1">
        <name>Mg(2+)</name>
        <dbReference type="ChEBI" id="CHEBI:18420"/>
    </cofactor>
</comment>
<dbReference type="GO" id="GO:0043139">
    <property type="term" value="F:5'-3' DNA helicase activity"/>
    <property type="evidence" value="ECO:0007669"/>
    <property type="project" value="UniProtKB-EC"/>
</dbReference>
<dbReference type="EMBL" id="CAJNOI010007464">
    <property type="protein sequence ID" value="CAF1588951.1"/>
    <property type="molecule type" value="Genomic_DNA"/>
</dbReference>
<name>A0A816GQS1_9BILA</name>
<gene>
    <name evidence="3" type="ORF">BJG266_LOCUS49446</name>
    <name evidence="4" type="ORF">QVE165_LOCUS66530</name>
</gene>
<keyword evidence="1" id="KW-0547">Nucleotide-binding</keyword>
<dbReference type="GO" id="GO:0006281">
    <property type="term" value="P:DNA repair"/>
    <property type="evidence" value="ECO:0007669"/>
    <property type="project" value="UniProtKB-KW"/>
</dbReference>
<protein>
    <recommendedName>
        <fullName evidence="1">ATP-dependent DNA helicase</fullName>
        <ecNumber evidence="1">5.6.2.3</ecNumber>
    </recommendedName>
</protein>
<dbReference type="EMBL" id="CAJNOM010007901">
    <property type="protein sequence ID" value="CAF1677664.1"/>
    <property type="molecule type" value="Genomic_DNA"/>
</dbReference>
<keyword evidence="1" id="KW-0234">DNA repair</keyword>
<reference evidence="4" key="1">
    <citation type="submission" date="2021-02" db="EMBL/GenBank/DDBJ databases">
        <authorList>
            <person name="Nowell W R."/>
        </authorList>
    </citation>
    <scope>NUCLEOTIDE SEQUENCE</scope>
</reference>
<evidence type="ECO:0000313" key="4">
    <source>
        <dbReference type="EMBL" id="CAF1677664.1"/>
    </source>
</evidence>
<sequence length="152" mass="16984">MAQRYALEALNNTLQDLRGNGNDMGGVVVLLAGDFRQTLPVVEKRHVKVLTLTTNMRVALQGDVSAGQFAKQLLEIGNGKIRADPANGLISIPDSFCNVVKSVEELKNSVFPNIQTHFKDHTWLCERAILAPKKREREYYQSTNTTTASWRN</sequence>
<dbReference type="InterPro" id="IPR010285">
    <property type="entry name" value="DNA_helicase_pif1-like_DEAD"/>
</dbReference>
<dbReference type="GO" id="GO:0016787">
    <property type="term" value="F:hydrolase activity"/>
    <property type="evidence" value="ECO:0007669"/>
    <property type="project" value="UniProtKB-KW"/>
</dbReference>
<organism evidence="4 5">
    <name type="scientific">Adineta steineri</name>
    <dbReference type="NCBI Taxonomy" id="433720"/>
    <lineage>
        <taxon>Eukaryota</taxon>
        <taxon>Metazoa</taxon>
        <taxon>Spiralia</taxon>
        <taxon>Gnathifera</taxon>
        <taxon>Rotifera</taxon>
        <taxon>Eurotatoria</taxon>
        <taxon>Bdelloidea</taxon>
        <taxon>Adinetida</taxon>
        <taxon>Adinetidae</taxon>
        <taxon>Adineta</taxon>
    </lineage>
</organism>
<dbReference type="GO" id="GO:0000723">
    <property type="term" value="P:telomere maintenance"/>
    <property type="evidence" value="ECO:0007669"/>
    <property type="project" value="InterPro"/>
</dbReference>
<keyword evidence="1" id="KW-0378">Hydrolase</keyword>
<dbReference type="OrthoDB" id="272985at2759"/>
<comment type="caution">
    <text evidence="4">The sequence shown here is derived from an EMBL/GenBank/DDBJ whole genome shotgun (WGS) entry which is preliminary data.</text>
</comment>
<dbReference type="PANTHER" id="PTHR10492:SF90">
    <property type="entry name" value="ATP-DEPENDENT DNA HELICASE"/>
    <property type="match status" value="1"/>
</dbReference>
<evidence type="ECO:0000313" key="5">
    <source>
        <dbReference type="Proteomes" id="UP000663832"/>
    </source>
</evidence>
<dbReference type="Pfam" id="PF05970">
    <property type="entry name" value="PIF1"/>
    <property type="match status" value="1"/>
</dbReference>
<dbReference type="Proteomes" id="UP000663877">
    <property type="component" value="Unassembled WGS sequence"/>
</dbReference>
<accession>A0A816GQS1</accession>
<keyword evidence="1" id="KW-0233">DNA recombination</keyword>
<dbReference type="EC" id="5.6.2.3" evidence="1"/>
<keyword evidence="1" id="KW-0347">Helicase</keyword>
<feature type="domain" description="DNA helicase Pif1-like DEAD-box helicase" evidence="2">
    <location>
        <begin position="1"/>
        <end position="83"/>
    </location>
</feature>
<evidence type="ECO:0000256" key="1">
    <source>
        <dbReference type="RuleBase" id="RU363044"/>
    </source>
</evidence>
<dbReference type="AlphaFoldDB" id="A0A816GQS1"/>
<comment type="catalytic activity">
    <reaction evidence="1">
        <text>ATP + H2O = ADP + phosphate + H(+)</text>
        <dbReference type="Rhea" id="RHEA:13065"/>
        <dbReference type="ChEBI" id="CHEBI:15377"/>
        <dbReference type="ChEBI" id="CHEBI:15378"/>
        <dbReference type="ChEBI" id="CHEBI:30616"/>
        <dbReference type="ChEBI" id="CHEBI:43474"/>
        <dbReference type="ChEBI" id="CHEBI:456216"/>
        <dbReference type="EC" id="5.6.2.3"/>
    </reaction>
</comment>
<evidence type="ECO:0000313" key="3">
    <source>
        <dbReference type="EMBL" id="CAF1588951.1"/>
    </source>
</evidence>
<evidence type="ECO:0000259" key="2">
    <source>
        <dbReference type="Pfam" id="PF05970"/>
    </source>
</evidence>
<keyword evidence="1" id="KW-0227">DNA damage</keyword>
<dbReference type="GO" id="GO:0006310">
    <property type="term" value="P:DNA recombination"/>
    <property type="evidence" value="ECO:0007669"/>
    <property type="project" value="UniProtKB-KW"/>
</dbReference>